<gene>
    <name evidence="1" type="ORF">AG0111_0g5395</name>
</gene>
<keyword evidence="2" id="KW-1185">Reference proteome</keyword>
<evidence type="ECO:0000313" key="2">
    <source>
        <dbReference type="Proteomes" id="UP000293547"/>
    </source>
</evidence>
<organism evidence="1 2">
    <name type="scientific">Alternaria gaisen</name>
    <dbReference type="NCBI Taxonomy" id="167740"/>
    <lineage>
        <taxon>Eukaryota</taxon>
        <taxon>Fungi</taxon>
        <taxon>Dikarya</taxon>
        <taxon>Ascomycota</taxon>
        <taxon>Pezizomycotina</taxon>
        <taxon>Dothideomycetes</taxon>
        <taxon>Pleosporomycetidae</taxon>
        <taxon>Pleosporales</taxon>
        <taxon>Pleosporineae</taxon>
        <taxon>Pleosporaceae</taxon>
        <taxon>Alternaria</taxon>
        <taxon>Alternaria sect. Alternaria</taxon>
    </lineage>
</organism>
<dbReference type="EMBL" id="PDWZ02000004">
    <property type="protein sequence ID" value="KAB2106733.1"/>
    <property type="molecule type" value="Genomic_DNA"/>
</dbReference>
<accession>A0ACB6FQX5</accession>
<proteinExistence type="predicted"/>
<dbReference type="Proteomes" id="UP000293547">
    <property type="component" value="Unassembled WGS sequence"/>
</dbReference>
<comment type="caution">
    <text evidence="1">The sequence shown here is derived from an EMBL/GenBank/DDBJ whole genome shotgun (WGS) entry which is preliminary data.</text>
</comment>
<name>A0ACB6FQX5_9PLEO</name>
<sequence length="724" mass="82294">MPSFQRLKHPFRRPTHSYTIHEPSPTPRQLEERREKERRRARDKIENDLDDGRVGPRSSDSPDELPVIIDRGPYRGHIYPREQLFFNSIMLASDVEPIYAGPLGGELRQEVHRAPIRRPKTQREQKPRSRPVPSEYLTASQNAENLRQWEKRNKVDEIEQREYPRPVPSEYLTAKQNAENLRRWKERSKSLAAPRARFLMRTPSPPRPPSPPRGPITPGTREWDGFMDFPLDNSLYADDSKEVTVDVPGSACILPTTSTPDVPPHLMNAPETDIDSVAQADLSSTPTQSNCLQKKAEGNASRRLGIRLSTGSEQPEWLTWNSALNSILRNEAIDPVMRARVRERTEQGLTSADQKLFDKDSYPVTIKDAGLVPNFSHPSAGSEFHDRLQSRQANRSLSLESFRQPEEQQEEHSLPNGVNAGHHNRSNSSSALYRSPPHSDWPLRGGNEESPPQLTNGVLPGYYSSSSGSSDDSNNDPHHHPLSPPDHMPEHVFAFFCSLLTPSELTLHYDVIYHSAPPHPPPFPNLVPRSNATSATPVDVRLVQKLHTAVYGLQDRIVGVEEDLIPELSTNLENKHLQVREFDVQNLSLQEEVIELKRIVDFSNKVLAGCWEREWEVWRTLNDIQRRRKACRGRLTRMFSRASDATIRDDELLHSRRPEGYVTQTQPFGRAAQGPLKKKELDALLLMAKQNVSILVEDLGEAKGLVEAFRERSEVDEEVPPVER</sequence>
<evidence type="ECO:0000313" key="1">
    <source>
        <dbReference type="EMBL" id="KAB2106733.1"/>
    </source>
</evidence>
<reference evidence="1 2" key="1">
    <citation type="journal article" date="2019" name="bioRxiv">
        <title>Genomics, evolutionary history and diagnostics of the Alternaria alternata species group including apple and Asian pear pathotypes.</title>
        <authorList>
            <person name="Armitage A.D."/>
            <person name="Cockerton H.M."/>
            <person name="Sreenivasaprasad S."/>
            <person name="Woodhall J.W."/>
            <person name="Lane C.R."/>
            <person name="Harrison R.J."/>
            <person name="Clarkson J.P."/>
        </authorList>
    </citation>
    <scope>NUCLEOTIDE SEQUENCE [LARGE SCALE GENOMIC DNA]</scope>
    <source>
        <strain evidence="1 2">FERA 650</strain>
    </source>
</reference>
<protein>
    <submittedName>
        <fullName evidence="1">Uncharacterized protein</fullName>
    </submittedName>
</protein>